<dbReference type="Proteomes" id="UP001281410">
    <property type="component" value="Unassembled WGS sequence"/>
</dbReference>
<sequence>MIYPLAFGFANSECTKSWTWTWFLKKLHKLIQYPDHLMLVSDRRNDQHIKHRTNTSQWCDIHPIHFNKFKVDDKWKETTVDRDERSCSCHEWDLDEFPCSQAMSVAMFKGMSINALASDLYTTRFLKHAYEMSVNLVLDPEFWNIPHEIWNLTVLPWKKKKLIGRPKKLMIPSTEEKRKLQSCLNCGQKGHNKKPSSGTCKPAKKARRCSICKKEGQNKLKCPNKPPDPALIDMDEVEDNAVFEPILNKAEENAAGKELKIDISIDISIFWRDQYRNRDLLKAVHIVYTQLDHEAAEIANFGNELIYFKDGKKSSGERAAMATRSKMQPGI</sequence>
<evidence type="ECO:0000313" key="3">
    <source>
        <dbReference type="Proteomes" id="UP001281410"/>
    </source>
</evidence>
<proteinExistence type="predicted"/>
<evidence type="ECO:0000259" key="1">
    <source>
        <dbReference type="SMART" id="SM00575"/>
    </source>
</evidence>
<dbReference type="PANTHER" id="PTHR31973">
    <property type="entry name" value="POLYPROTEIN, PUTATIVE-RELATED"/>
    <property type="match status" value="1"/>
</dbReference>
<protein>
    <recommendedName>
        <fullName evidence="1">Zinc finger PMZ-type domain-containing protein</fullName>
    </recommendedName>
</protein>
<accession>A0AAE0EEL6</accession>
<dbReference type="GO" id="GO:0003676">
    <property type="term" value="F:nucleic acid binding"/>
    <property type="evidence" value="ECO:0007669"/>
    <property type="project" value="InterPro"/>
</dbReference>
<dbReference type="InterPro" id="IPR006564">
    <property type="entry name" value="Znf_PMZ"/>
</dbReference>
<name>A0AAE0EEL6_9ROSI</name>
<organism evidence="2 3">
    <name type="scientific">Dipteronia sinensis</name>
    <dbReference type="NCBI Taxonomy" id="43782"/>
    <lineage>
        <taxon>Eukaryota</taxon>
        <taxon>Viridiplantae</taxon>
        <taxon>Streptophyta</taxon>
        <taxon>Embryophyta</taxon>
        <taxon>Tracheophyta</taxon>
        <taxon>Spermatophyta</taxon>
        <taxon>Magnoliopsida</taxon>
        <taxon>eudicotyledons</taxon>
        <taxon>Gunneridae</taxon>
        <taxon>Pentapetalae</taxon>
        <taxon>rosids</taxon>
        <taxon>malvids</taxon>
        <taxon>Sapindales</taxon>
        <taxon>Sapindaceae</taxon>
        <taxon>Hippocastanoideae</taxon>
        <taxon>Acereae</taxon>
        <taxon>Dipteronia</taxon>
    </lineage>
</organism>
<keyword evidence="3" id="KW-1185">Reference proteome</keyword>
<dbReference type="GO" id="GO:0008270">
    <property type="term" value="F:zinc ion binding"/>
    <property type="evidence" value="ECO:0007669"/>
    <property type="project" value="InterPro"/>
</dbReference>
<dbReference type="SUPFAM" id="SSF57756">
    <property type="entry name" value="Retrovirus zinc finger-like domains"/>
    <property type="match status" value="1"/>
</dbReference>
<dbReference type="SMART" id="SM00575">
    <property type="entry name" value="ZnF_PMZ"/>
    <property type="match status" value="1"/>
</dbReference>
<dbReference type="AlphaFoldDB" id="A0AAE0EEL6"/>
<dbReference type="PANTHER" id="PTHR31973:SF187">
    <property type="entry name" value="MUTATOR TRANSPOSASE MUDRA PROTEIN"/>
    <property type="match status" value="1"/>
</dbReference>
<comment type="caution">
    <text evidence="2">The sequence shown here is derived from an EMBL/GenBank/DDBJ whole genome shotgun (WGS) entry which is preliminary data.</text>
</comment>
<dbReference type="EMBL" id="JANJYJ010000002">
    <property type="protein sequence ID" value="KAK3225563.1"/>
    <property type="molecule type" value="Genomic_DNA"/>
</dbReference>
<dbReference type="InterPro" id="IPR036875">
    <property type="entry name" value="Znf_CCHC_sf"/>
</dbReference>
<gene>
    <name evidence="2" type="ORF">Dsin_005425</name>
</gene>
<reference evidence="2" key="1">
    <citation type="journal article" date="2023" name="Plant J.">
        <title>Genome sequences and population genomics provide insights into the demographic history, inbreeding, and mutation load of two 'living fossil' tree species of Dipteronia.</title>
        <authorList>
            <person name="Feng Y."/>
            <person name="Comes H.P."/>
            <person name="Chen J."/>
            <person name="Zhu S."/>
            <person name="Lu R."/>
            <person name="Zhang X."/>
            <person name="Li P."/>
            <person name="Qiu J."/>
            <person name="Olsen K.M."/>
            <person name="Qiu Y."/>
        </authorList>
    </citation>
    <scope>NUCLEOTIDE SEQUENCE</scope>
    <source>
        <strain evidence="2">NBL</strain>
    </source>
</reference>
<feature type="domain" description="Zinc finger PMZ-type" evidence="1">
    <location>
        <begin position="85"/>
        <end position="112"/>
    </location>
</feature>
<evidence type="ECO:0000313" key="2">
    <source>
        <dbReference type="EMBL" id="KAK3225563.1"/>
    </source>
</evidence>